<organism evidence="1 2">
    <name type="scientific">Hanamia caeni</name>
    <dbReference type="NCBI Taxonomy" id="2294116"/>
    <lineage>
        <taxon>Bacteria</taxon>
        <taxon>Pseudomonadati</taxon>
        <taxon>Bacteroidota</taxon>
        <taxon>Chitinophagia</taxon>
        <taxon>Chitinophagales</taxon>
        <taxon>Chitinophagaceae</taxon>
        <taxon>Hanamia</taxon>
    </lineage>
</organism>
<comment type="caution">
    <text evidence="1">The sequence shown here is derived from an EMBL/GenBank/DDBJ whole genome shotgun (WGS) entry which is preliminary data.</text>
</comment>
<dbReference type="Pfam" id="PF03683">
    <property type="entry name" value="UPF0175"/>
    <property type="match status" value="1"/>
</dbReference>
<dbReference type="AlphaFoldDB" id="A0A3M9NN47"/>
<dbReference type="EMBL" id="RJJR01000002">
    <property type="protein sequence ID" value="RNI38925.1"/>
    <property type="molecule type" value="Genomic_DNA"/>
</dbReference>
<proteinExistence type="predicted"/>
<sequence length="75" mass="8500">MLLLEDDFVKAFGLSEPEIKLELAILLFQKRKVSSRKAAGLAGMPFLKFWQELSNRGIDLITDETYVNKSGELIL</sequence>
<dbReference type="OrthoDB" id="462653at2"/>
<gene>
    <name evidence="1" type="ORF">EFY79_04500</name>
</gene>
<dbReference type="InterPro" id="IPR005368">
    <property type="entry name" value="UPF0175"/>
</dbReference>
<name>A0A3M9NN47_9BACT</name>
<evidence type="ECO:0000313" key="1">
    <source>
        <dbReference type="EMBL" id="RNI38925.1"/>
    </source>
</evidence>
<accession>A0A3M9NN47</accession>
<reference evidence="1 2" key="1">
    <citation type="submission" date="2018-11" db="EMBL/GenBank/DDBJ databases">
        <title>Draft genome sequence of Ferruginibacter sp. BO-59.</title>
        <authorList>
            <person name="Im W.T."/>
        </authorList>
    </citation>
    <scope>NUCLEOTIDE SEQUENCE [LARGE SCALE GENOMIC DNA]</scope>
    <source>
        <strain evidence="1 2">BO-59</strain>
    </source>
</reference>
<dbReference type="Proteomes" id="UP000267223">
    <property type="component" value="Unassembled WGS sequence"/>
</dbReference>
<protein>
    <submittedName>
        <fullName evidence="1">UPF0175 family protein</fullName>
    </submittedName>
</protein>
<evidence type="ECO:0000313" key="2">
    <source>
        <dbReference type="Proteomes" id="UP000267223"/>
    </source>
</evidence>
<dbReference type="RefSeq" id="WP_123119489.1">
    <property type="nucleotide sequence ID" value="NZ_RJJR01000002.1"/>
</dbReference>
<keyword evidence="2" id="KW-1185">Reference proteome</keyword>